<accession>A0AAV5MCB5</accession>
<gene>
    <name evidence="1" type="ORF">SLEP1_g54364</name>
</gene>
<evidence type="ECO:0000313" key="1">
    <source>
        <dbReference type="EMBL" id="GKV47461.1"/>
    </source>
</evidence>
<sequence length="109" mass="12068">MLLRSSSTPVLGSLLCSVVGSPNHETAATFATIKHHLPMGLYHKKFLTVKAAATFVRLNLTGTWKDSHMLLVMEMKSSLTKLDSQRRFQFGFQPCSSGICQFPLGNRGR</sequence>
<evidence type="ECO:0000313" key="2">
    <source>
        <dbReference type="Proteomes" id="UP001054252"/>
    </source>
</evidence>
<keyword evidence="2" id="KW-1185">Reference proteome</keyword>
<proteinExistence type="predicted"/>
<dbReference type="Proteomes" id="UP001054252">
    <property type="component" value="Unassembled WGS sequence"/>
</dbReference>
<evidence type="ECO:0008006" key="3">
    <source>
        <dbReference type="Google" id="ProtNLM"/>
    </source>
</evidence>
<name>A0AAV5MCB5_9ROSI</name>
<reference evidence="1 2" key="1">
    <citation type="journal article" date="2021" name="Commun. Biol.">
        <title>The genome of Shorea leprosula (Dipterocarpaceae) highlights the ecological relevance of drought in aseasonal tropical rainforests.</title>
        <authorList>
            <person name="Ng K.K.S."/>
            <person name="Kobayashi M.J."/>
            <person name="Fawcett J.A."/>
            <person name="Hatakeyama M."/>
            <person name="Paape T."/>
            <person name="Ng C.H."/>
            <person name="Ang C.C."/>
            <person name="Tnah L.H."/>
            <person name="Lee C.T."/>
            <person name="Nishiyama T."/>
            <person name="Sese J."/>
            <person name="O'Brien M.J."/>
            <person name="Copetti D."/>
            <person name="Mohd Noor M.I."/>
            <person name="Ong R.C."/>
            <person name="Putra M."/>
            <person name="Sireger I.Z."/>
            <person name="Indrioko S."/>
            <person name="Kosugi Y."/>
            <person name="Izuno A."/>
            <person name="Isagi Y."/>
            <person name="Lee S.L."/>
            <person name="Shimizu K.K."/>
        </authorList>
    </citation>
    <scope>NUCLEOTIDE SEQUENCE [LARGE SCALE GENOMIC DNA]</scope>
    <source>
        <strain evidence="1">214</strain>
    </source>
</reference>
<dbReference type="EMBL" id="BPVZ01000228">
    <property type="protein sequence ID" value="GKV47461.1"/>
    <property type="molecule type" value="Genomic_DNA"/>
</dbReference>
<organism evidence="1 2">
    <name type="scientific">Rubroshorea leprosula</name>
    <dbReference type="NCBI Taxonomy" id="152421"/>
    <lineage>
        <taxon>Eukaryota</taxon>
        <taxon>Viridiplantae</taxon>
        <taxon>Streptophyta</taxon>
        <taxon>Embryophyta</taxon>
        <taxon>Tracheophyta</taxon>
        <taxon>Spermatophyta</taxon>
        <taxon>Magnoliopsida</taxon>
        <taxon>eudicotyledons</taxon>
        <taxon>Gunneridae</taxon>
        <taxon>Pentapetalae</taxon>
        <taxon>rosids</taxon>
        <taxon>malvids</taxon>
        <taxon>Malvales</taxon>
        <taxon>Dipterocarpaceae</taxon>
        <taxon>Rubroshorea</taxon>
    </lineage>
</organism>
<protein>
    <recommendedName>
        <fullName evidence="3">Secreted protein</fullName>
    </recommendedName>
</protein>
<comment type="caution">
    <text evidence="1">The sequence shown here is derived from an EMBL/GenBank/DDBJ whole genome shotgun (WGS) entry which is preliminary data.</text>
</comment>
<dbReference type="AlphaFoldDB" id="A0AAV5MCB5"/>